<accession>A0A165F2M5</accession>
<feature type="transmembrane region" description="Helical" evidence="7">
    <location>
        <begin position="40"/>
        <end position="65"/>
    </location>
</feature>
<keyword evidence="6 7" id="KW-0472">Membrane</keyword>
<comment type="similarity">
    <text evidence="2">Belongs to the Rht family.</text>
</comment>
<evidence type="ECO:0000256" key="6">
    <source>
        <dbReference type="ARBA" id="ARBA00023136"/>
    </source>
</evidence>
<evidence type="ECO:0000256" key="1">
    <source>
        <dbReference type="ARBA" id="ARBA00004651"/>
    </source>
</evidence>
<name>A0A165F2M5_9NEIS</name>
<dbReference type="EMBL" id="LQQU01000029">
    <property type="protein sequence ID" value="KZE30274.1"/>
    <property type="molecule type" value="Genomic_DNA"/>
</dbReference>
<evidence type="ECO:0000256" key="3">
    <source>
        <dbReference type="ARBA" id="ARBA00022475"/>
    </source>
</evidence>
<dbReference type="Proteomes" id="UP000076625">
    <property type="component" value="Unassembled WGS sequence"/>
</dbReference>
<dbReference type="PIRSF" id="PIRSF006324">
    <property type="entry name" value="LeuE"/>
    <property type="match status" value="1"/>
</dbReference>
<dbReference type="PANTHER" id="PTHR30086:SF14">
    <property type="entry name" value="HOMOSERINE_HOMOSERINE LACTONE EFFLUX PROTEIN"/>
    <property type="match status" value="1"/>
</dbReference>
<comment type="subcellular location">
    <subcellularLocation>
        <location evidence="1">Cell membrane</location>
        <topology evidence="1">Multi-pass membrane protein</topology>
    </subcellularLocation>
</comment>
<evidence type="ECO:0008006" key="10">
    <source>
        <dbReference type="Google" id="ProtNLM"/>
    </source>
</evidence>
<protein>
    <recommendedName>
        <fullName evidence="10">Lysine transporter LysE</fullName>
    </recommendedName>
</protein>
<reference evidence="9" key="1">
    <citation type="submission" date="2016-01" db="EMBL/GenBank/DDBJ databases">
        <title>Draft genome of Chromobacterium sp. F49.</title>
        <authorList>
            <person name="Hong K.W."/>
        </authorList>
    </citation>
    <scope>NUCLEOTIDE SEQUENCE [LARGE SCALE GENOMIC DNA]</scope>
    <source>
        <strain evidence="9">CN10</strain>
    </source>
</reference>
<sequence>MNLDVWLLYVAAIFVVIAIPGPLSLLMISNVINFGLRRSWPAIAGGVSASLILLVISALGLGALIVSSPLMFNIAKYGGAAYLGYLGVKTFLIPVQKPSDANGAAEVLLEPRFGLLFNRAFLLGISNPKDILFFIAFLPQFIDPARSIYVQLGVMVATWIAVDVACKLSYGLSAKAVNPFLRSYAGKKLFNAVTGVFFVGTACLAAFLGA</sequence>
<feature type="transmembrane region" description="Helical" evidence="7">
    <location>
        <begin position="189"/>
        <end position="208"/>
    </location>
</feature>
<proteinExistence type="inferred from homology"/>
<dbReference type="RefSeq" id="WP_066613315.1">
    <property type="nucleotide sequence ID" value="NZ_LQQU01000029.1"/>
</dbReference>
<keyword evidence="3" id="KW-1003">Cell membrane</keyword>
<keyword evidence="4 7" id="KW-0812">Transmembrane</keyword>
<dbReference type="InterPro" id="IPR001123">
    <property type="entry name" value="LeuE-type"/>
</dbReference>
<dbReference type="AlphaFoldDB" id="A0A165F2M5"/>
<keyword evidence="9" id="KW-1185">Reference proteome</keyword>
<dbReference type="PANTHER" id="PTHR30086">
    <property type="entry name" value="ARGININE EXPORTER PROTEIN ARGO"/>
    <property type="match status" value="1"/>
</dbReference>
<dbReference type="OrthoDB" id="8607231at2"/>
<evidence type="ECO:0000256" key="2">
    <source>
        <dbReference type="ARBA" id="ARBA00007928"/>
    </source>
</evidence>
<dbReference type="Pfam" id="PF01810">
    <property type="entry name" value="LysE"/>
    <property type="match status" value="1"/>
</dbReference>
<feature type="transmembrane region" description="Helical" evidence="7">
    <location>
        <begin position="6"/>
        <end position="28"/>
    </location>
</feature>
<dbReference type="GO" id="GO:0005886">
    <property type="term" value="C:plasma membrane"/>
    <property type="evidence" value="ECO:0007669"/>
    <property type="project" value="UniProtKB-SubCell"/>
</dbReference>
<organism evidence="8 9">
    <name type="scientific">Crenobacter luteus</name>
    <dbReference type="NCBI Taxonomy" id="1452487"/>
    <lineage>
        <taxon>Bacteria</taxon>
        <taxon>Pseudomonadati</taxon>
        <taxon>Pseudomonadota</taxon>
        <taxon>Betaproteobacteria</taxon>
        <taxon>Neisseriales</taxon>
        <taxon>Neisseriaceae</taxon>
        <taxon>Crenobacter</taxon>
    </lineage>
</organism>
<evidence type="ECO:0000256" key="4">
    <source>
        <dbReference type="ARBA" id="ARBA00022692"/>
    </source>
</evidence>
<evidence type="ECO:0000313" key="9">
    <source>
        <dbReference type="Proteomes" id="UP000076625"/>
    </source>
</evidence>
<evidence type="ECO:0000256" key="7">
    <source>
        <dbReference type="SAM" id="Phobius"/>
    </source>
</evidence>
<gene>
    <name evidence="8" type="ORF">AVW16_12825</name>
</gene>
<comment type="caution">
    <text evidence="8">The sequence shown here is derived from an EMBL/GenBank/DDBJ whole genome shotgun (WGS) entry which is preliminary data.</text>
</comment>
<dbReference type="STRING" id="1452487.AVW16_12825"/>
<keyword evidence="5 7" id="KW-1133">Transmembrane helix</keyword>
<evidence type="ECO:0000313" key="8">
    <source>
        <dbReference type="EMBL" id="KZE30274.1"/>
    </source>
</evidence>
<dbReference type="GO" id="GO:0042970">
    <property type="term" value="F:homoserine transmembrane transporter activity"/>
    <property type="evidence" value="ECO:0007669"/>
    <property type="project" value="TreeGrafter"/>
</dbReference>
<evidence type="ECO:0000256" key="5">
    <source>
        <dbReference type="ARBA" id="ARBA00022989"/>
    </source>
</evidence>